<organism evidence="3 4">
    <name type="scientific">Botrimarina hoheduenensis</name>
    <dbReference type="NCBI Taxonomy" id="2528000"/>
    <lineage>
        <taxon>Bacteria</taxon>
        <taxon>Pseudomonadati</taxon>
        <taxon>Planctomycetota</taxon>
        <taxon>Planctomycetia</taxon>
        <taxon>Pirellulales</taxon>
        <taxon>Lacipirellulaceae</taxon>
        <taxon>Botrimarina</taxon>
    </lineage>
</organism>
<sequence>MTDPADPFSEQRRHDGVKLVRAEGQDVPLLLRLRDIKDVCNDTQSFSNDNPLMIILHSEAAVRDVRQLPIESDPPDHTEYRALVEPRFRRPKAPEYQAGIGAIIDSLLDDCLGSAEVEVVRGFALPLQSRGLAQLLGVDESEADLWISWGIHVFRDNELGPKGSELDRYLLAKIEEARESKGDDFFSELNRAEFRGRKLTVEEKHGFANMAFAGGRDTVIHTVSGVIAYVAQHPEALEFLREDANRINTAAEEFVRYVSPLTVITRTCPHATEVLGHEVAAGGRIGLCWPSANRDETVFRSPDQVILDRKPNPHIGFGFGPHNCLGQHQARAILRGLLRAVCDRVERVDLIAAEPEIEQESSYSRQVGYKSLRVRFCGR</sequence>
<keyword evidence="4" id="KW-1185">Reference proteome</keyword>
<dbReference type="InterPro" id="IPR002397">
    <property type="entry name" value="Cyt_P450_B"/>
</dbReference>
<dbReference type="PRINTS" id="PR00359">
    <property type="entry name" value="BP450"/>
</dbReference>
<dbReference type="PROSITE" id="PS00086">
    <property type="entry name" value="CYTOCHROME_P450"/>
    <property type="match status" value="1"/>
</dbReference>
<dbReference type="Gene3D" id="1.10.630.10">
    <property type="entry name" value="Cytochrome P450"/>
    <property type="match status" value="1"/>
</dbReference>
<reference evidence="3 4" key="1">
    <citation type="submission" date="2019-02" db="EMBL/GenBank/DDBJ databases">
        <title>Deep-cultivation of Planctomycetes and their phenomic and genomic characterization uncovers novel biology.</title>
        <authorList>
            <person name="Wiegand S."/>
            <person name="Jogler M."/>
            <person name="Boedeker C."/>
            <person name="Pinto D."/>
            <person name="Vollmers J."/>
            <person name="Rivas-Marin E."/>
            <person name="Kohn T."/>
            <person name="Peeters S.H."/>
            <person name="Heuer A."/>
            <person name="Rast P."/>
            <person name="Oberbeckmann S."/>
            <person name="Bunk B."/>
            <person name="Jeske O."/>
            <person name="Meyerdierks A."/>
            <person name="Storesund J.E."/>
            <person name="Kallscheuer N."/>
            <person name="Luecker S."/>
            <person name="Lage O.M."/>
            <person name="Pohl T."/>
            <person name="Merkel B.J."/>
            <person name="Hornburger P."/>
            <person name="Mueller R.-W."/>
            <person name="Bruemmer F."/>
            <person name="Labrenz M."/>
            <person name="Spormann A.M."/>
            <person name="Op Den Camp H."/>
            <person name="Overmann J."/>
            <person name="Amann R."/>
            <person name="Jetten M.S.M."/>
            <person name="Mascher T."/>
            <person name="Medema M.H."/>
            <person name="Devos D.P."/>
            <person name="Kaster A.-K."/>
            <person name="Ovreas L."/>
            <person name="Rohde M."/>
            <person name="Galperin M.Y."/>
            <person name="Jogler C."/>
        </authorList>
    </citation>
    <scope>NUCLEOTIDE SEQUENCE [LARGE SCALE GENOMIC DNA]</scope>
    <source>
        <strain evidence="3 4">Pla111</strain>
    </source>
</reference>
<gene>
    <name evidence="3" type="ORF">Pla111_33300</name>
</gene>
<dbReference type="Pfam" id="PF00067">
    <property type="entry name" value="p450"/>
    <property type="match status" value="1"/>
</dbReference>
<evidence type="ECO:0000313" key="4">
    <source>
        <dbReference type="Proteomes" id="UP000318995"/>
    </source>
</evidence>
<dbReference type="RefSeq" id="WP_146575515.1">
    <property type="nucleotide sequence ID" value="NZ_SJPH01000011.1"/>
</dbReference>
<name>A0A5C5VRX9_9BACT</name>
<dbReference type="AlphaFoldDB" id="A0A5C5VRX9"/>
<dbReference type="PANTHER" id="PTHR46696">
    <property type="entry name" value="P450, PUTATIVE (EUROFUNG)-RELATED"/>
    <property type="match status" value="1"/>
</dbReference>
<dbReference type="GO" id="GO:0005506">
    <property type="term" value="F:iron ion binding"/>
    <property type="evidence" value="ECO:0007669"/>
    <property type="project" value="InterPro"/>
</dbReference>
<dbReference type="InterPro" id="IPR017972">
    <property type="entry name" value="Cyt_P450_CS"/>
</dbReference>
<evidence type="ECO:0008006" key="5">
    <source>
        <dbReference type="Google" id="ProtNLM"/>
    </source>
</evidence>
<dbReference type="GO" id="GO:0016705">
    <property type="term" value="F:oxidoreductase activity, acting on paired donors, with incorporation or reduction of molecular oxygen"/>
    <property type="evidence" value="ECO:0007669"/>
    <property type="project" value="InterPro"/>
</dbReference>
<dbReference type="SUPFAM" id="SSF48264">
    <property type="entry name" value="Cytochrome P450"/>
    <property type="match status" value="1"/>
</dbReference>
<comment type="similarity">
    <text evidence="1 2">Belongs to the cytochrome P450 family.</text>
</comment>
<dbReference type="InterPro" id="IPR001128">
    <property type="entry name" value="Cyt_P450"/>
</dbReference>
<keyword evidence="2" id="KW-0479">Metal-binding</keyword>
<accession>A0A5C5VRX9</accession>
<evidence type="ECO:0000256" key="1">
    <source>
        <dbReference type="ARBA" id="ARBA00010617"/>
    </source>
</evidence>
<proteinExistence type="inferred from homology"/>
<dbReference type="GO" id="GO:0004497">
    <property type="term" value="F:monooxygenase activity"/>
    <property type="evidence" value="ECO:0007669"/>
    <property type="project" value="UniProtKB-KW"/>
</dbReference>
<protein>
    <recommendedName>
        <fullName evidence="5">Cytochrome P450</fullName>
    </recommendedName>
</protein>
<dbReference type="Proteomes" id="UP000318995">
    <property type="component" value="Unassembled WGS sequence"/>
</dbReference>
<keyword evidence="2" id="KW-0408">Iron</keyword>
<comment type="caution">
    <text evidence="3">The sequence shown here is derived from an EMBL/GenBank/DDBJ whole genome shotgun (WGS) entry which is preliminary data.</text>
</comment>
<dbReference type="OrthoDB" id="9801155at2"/>
<keyword evidence="2" id="KW-0503">Monooxygenase</keyword>
<keyword evidence="2" id="KW-0349">Heme</keyword>
<dbReference type="PANTHER" id="PTHR46696:SF6">
    <property type="entry name" value="P450, PUTATIVE (EUROFUNG)-RELATED"/>
    <property type="match status" value="1"/>
</dbReference>
<dbReference type="GO" id="GO:0020037">
    <property type="term" value="F:heme binding"/>
    <property type="evidence" value="ECO:0007669"/>
    <property type="project" value="InterPro"/>
</dbReference>
<dbReference type="EMBL" id="SJPH01000011">
    <property type="protein sequence ID" value="TWT40685.1"/>
    <property type="molecule type" value="Genomic_DNA"/>
</dbReference>
<keyword evidence="2" id="KW-0560">Oxidoreductase</keyword>
<dbReference type="InterPro" id="IPR036396">
    <property type="entry name" value="Cyt_P450_sf"/>
</dbReference>
<evidence type="ECO:0000313" key="3">
    <source>
        <dbReference type="EMBL" id="TWT40685.1"/>
    </source>
</evidence>
<evidence type="ECO:0000256" key="2">
    <source>
        <dbReference type="RuleBase" id="RU000461"/>
    </source>
</evidence>